<dbReference type="InParanoid" id="A0A507AT12"/>
<evidence type="ECO:0000259" key="2">
    <source>
        <dbReference type="PROSITE" id="PS51819"/>
    </source>
</evidence>
<dbReference type="InterPro" id="IPR029068">
    <property type="entry name" value="Glyas_Bleomycin-R_OHBP_Dase"/>
</dbReference>
<organism evidence="3 4">
    <name type="scientific">Thyridium curvatum</name>
    <dbReference type="NCBI Taxonomy" id="1093900"/>
    <lineage>
        <taxon>Eukaryota</taxon>
        <taxon>Fungi</taxon>
        <taxon>Dikarya</taxon>
        <taxon>Ascomycota</taxon>
        <taxon>Pezizomycotina</taxon>
        <taxon>Sordariomycetes</taxon>
        <taxon>Sordariomycetidae</taxon>
        <taxon>Thyridiales</taxon>
        <taxon>Thyridiaceae</taxon>
        <taxon>Thyridium</taxon>
    </lineage>
</organism>
<keyword evidence="1" id="KW-0479">Metal-binding</keyword>
<accession>A0A507AT12</accession>
<evidence type="ECO:0000256" key="1">
    <source>
        <dbReference type="ARBA" id="ARBA00022723"/>
    </source>
</evidence>
<dbReference type="GeneID" id="41977786"/>
<dbReference type="STRING" id="1093900.A0A507AT12"/>
<reference evidence="3 4" key="1">
    <citation type="submission" date="2019-06" db="EMBL/GenBank/DDBJ databases">
        <title>Draft genome sequence of the filamentous fungus Phialemoniopsis curvata isolated from diesel fuel.</title>
        <authorList>
            <person name="Varaljay V.A."/>
            <person name="Lyon W.J."/>
            <person name="Crouch A.L."/>
            <person name="Drake C.E."/>
            <person name="Hollomon J.M."/>
            <person name="Nadeau L.J."/>
            <person name="Nunn H.S."/>
            <person name="Stevenson B.S."/>
            <person name="Bojanowski C.L."/>
            <person name="Crookes-Goodson W.J."/>
        </authorList>
    </citation>
    <scope>NUCLEOTIDE SEQUENCE [LARGE SCALE GENOMIC DNA]</scope>
    <source>
        <strain evidence="3 4">D216</strain>
    </source>
</reference>
<dbReference type="RefSeq" id="XP_030989719.1">
    <property type="nucleotide sequence ID" value="XM_031132946.1"/>
</dbReference>
<dbReference type="InterPro" id="IPR051785">
    <property type="entry name" value="MMCE/EMCE_epimerase"/>
</dbReference>
<name>A0A507AT12_9PEZI</name>
<keyword evidence="4" id="KW-1185">Reference proteome</keyword>
<evidence type="ECO:0000313" key="4">
    <source>
        <dbReference type="Proteomes" id="UP000319257"/>
    </source>
</evidence>
<dbReference type="SUPFAM" id="SSF54593">
    <property type="entry name" value="Glyoxalase/Bleomycin resistance protein/Dihydroxybiphenyl dioxygenase"/>
    <property type="match status" value="1"/>
</dbReference>
<protein>
    <recommendedName>
        <fullName evidence="2">VOC domain-containing protein</fullName>
    </recommendedName>
</protein>
<dbReference type="InterPro" id="IPR037523">
    <property type="entry name" value="VOC_core"/>
</dbReference>
<dbReference type="InterPro" id="IPR004360">
    <property type="entry name" value="Glyas_Fos-R_dOase_dom"/>
</dbReference>
<proteinExistence type="predicted"/>
<comment type="caution">
    <text evidence="3">The sequence shown here is derived from an EMBL/GenBank/DDBJ whole genome shotgun (WGS) entry which is preliminary data.</text>
</comment>
<dbReference type="PROSITE" id="PS51819">
    <property type="entry name" value="VOC"/>
    <property type="match status" value="1"/>
</dbReference>
<dbReference type="Proteomes" id="UP000319257">
    <property type="component" value="Unassembled WGS sequence"/>
</dbReference>
<dbReference type="OrthoDB" id="16820at2759"/>
<dbReference type="EMBL" id="SKBQ01000082">
    <property type="protein sequence ID" value="TPX08008.1"/>
    <property type="molecule type" value="Genomic_DNA"/>
</dbReference>
<gene>
    <name evidence="3" type="ORF">E0L32_010339</name>
</gene>
<dbReference type="PROSITE" id="PS00934">
    <property type="entry name" value="GLYOXALASE_I_1"/>
    <property type="match status" value="1"/>
</dbReference>
<dbReference type="Pfam" id="PF00903">
    <property type="entry name" value="Glyoxalase"/>
    <property type="match status" value="1"/>
</dbReference>
<sequence length="156" mass="17193">MNHIAISVPDLEAAIKFYTEILGFVEVRPASFTERAASPDASIFKIYPASLQSVKVAYLTTGNGCGIELFQFMAPRSGADDNNNFERDYFKGGLFHYCVTIRNPTEMCEAIVKAGGRKIGDDVDLHSGNKAIYAADPWGNVIELLSCSFERLMANR</sequence>
<dbReference type="PANTHER" id="PTHR43048">
    <property type="entry name" value="METHYLMALONYL-COA EPIMERASE"/>
    <property type="match status" value="1"/>
</dbReference>
<dbReference type="PANTHER" id="PTHR43048:SF6">
    <property type="entry name" value="BLR8189 PROTEIN"/>
    <property type="match status" value="1"/>
</dbReference>
<dbReference type="Gene3D" id="3.10.180.10">
    <property type="entry name" value="2,3-Dihydroxybiphenyl 1,2-Dioxygenase, domain 1"/>
    <property type="match status" value="1"/>
</dbReference>
<dbReference type="InterPro" id="IPR018146">
    <property type="entry name" value="Glyoxalase_1_CS"/>
</dbReference>
<dbReference type="GO" id="GO:0004493">
    <property type="term" value="F:methylmalonyl-CoA epimerase activity"/>
    <property type="evidence" value="ECO:0007669"/>
    <property type="project" value="TreeGrafter"/>
</dbReference>
<dbReference type="AlphaFoldDB" id="A0A507AT12"/>
<evidence type="ECO:0000313" key="3">
    <source>
        <dbReference type="EMBL" id="TPX08008.1"/>
    </source>
</evidence>
<feature type="domain" description="VOC" evidence="2">
    <location>
        <begin position="1"/>
        <end position="147"/>
    </location>
</feature>
<dbReference type="GO" id="GO:0046872">
    <property type="term" value="F:metal ion binding"/>
    <property type="evidence" value="ECO:0007669"/>
    <property type="project" value="UniProtKB-KW"/>
</dbReference>
<dbReference type="GO" id="GO:0046491">
    <property type="term" value="P:L-methylmalonyl-CoA metabolic process"/>
    <property type="evidence" value="ECO:0007669"/>
    <property type="project" value="TreeGrafter"/>
</dbReference>
<dbReference type="GO" id="GO:0004462">
    <property type="term" value="F:lactoylglutathione lyase activity"/>
    <property type="evidence" value="ECO:0007669"/>
    <property type="project" value="InterPro"/>
</dbReference>